<keyword evidence="9 14" id="KW-0472">Membrane</keyword>
<dbReference type="GO" id="GO:0098796">
    <property type="term" value="C:membrane protein complex"/>
    <property type="evidence" value="ECO:0007669"/>
    <property type="project" value="UniProtKB-ARBA"/>
</dbReference>
<dbReference type="GO" id="GO:0005524">
    <property type="term" value="F:ATP binding"/>
    <property type="evidence" value="ECO:0007669"/>
    <property type="project" value="UniProtKB-KW"/>
</dbReference>
<evidence type="ECO:0000256" key="12">
    <source>
        <dbReference type="ARBA" id="ARBA00038388"/>
    </source>
</evidence>
<comment type="similarity">
    <text evidence="11">Belongs to the ABC-4 integral membrane protein family.</text>
</comment>
<evidence type="ECO:0000256" key="14">
    <source>
        <dbReference type="SAM" id="Phobius"/>
    </source>
</evidence>
<dbReference type="GO" id="GO:0046677">
    <property type="term" value="P:response to antibiotic"/>
    <property type="evidence" value="ECO:0007669"/>
    <property type="project" value="UniProtKB-KW"/>
</dbReference>
<keyword evidence="5 14" id="KW-0812">Transmembrane</keyword>
<name>A0A1F6U6K2_9PROT</name>
<dbReference type="GO" id="GO:0022857">
    <property type="term" value="F:transmembrane transporter activity"/>
    <property type="evidence" value="ECO:0007669"/>
    <property type="project" value="UniProtKB-ARBA"/>
</dbReference>
<dbReference type="GO" id="GO:0005886">
    <property type="term" value="C:plasma membrane"/>
    <property type="evidence" value="ECO:0007669"/>
    <property type="project" value="UniProtKB-SubCell"/>
</dbReference>
<organism evidence="16 17">
    <name type="scientific">Candidatus Muproteobacteria bacterium RIFCSPHIGHO2_02_FULL_65_16</name>
    <dbReference type="NCBI Taxonomy" id="1817766"/>
    <lineage>
        <taxon>Bacteria</taxon>
        <taxon>Pseudomonadati</taxon>
        <taxon>Pseudomonadota</taxon>
        <taxon>Candidatus Muproteobacteria</taxon>
    </lineage>
</organism>
<evidence type="ECO:0000259" key="15">
    <source>
        <dbReference type="PROSITE" id="PS50893"/>
    </source>
</evidence>
<feature type="region of interest" description="Disordered" evidence="13">
    <location>
        <begin position="216"/>
        <end position="237"/>
    </location>
</feature>
<dbReference type="InterPro" id="IPR003838">
    <property type="entry name" value="ABC3_permease_C"/>
</dbReference>
<evidence type="ECO:0000256" key="11">
    <source>
        <dbReference type="ARBA" id="ARBA00038076"/>
    </source>
</evidence>
<evidence type="ECO:0000256" key="1">
    <source>
        <dbReference type="ARBA" id="ARBA00004429"/>
    </source>
</evidence>
<evidence type="ECO:0000313" key="17">
    <source>
        <dbReference type="Proteomes" id="UP000179362"/>
    </source>
</evidence>
<evidence type="ECO:0000256" key="4">
    <source>
        <dbReference type="ARBA" id="ARBA00022519"/>
    </source>
</evidence>
<dbReference type="InterPro" id="IPR025857">
    <property type="entry name" value="MacB_PCD"/>
</dbReference>
<evidence type="ECO:0000256" key="13">
    <source>
        <dbReference type="SAM" id="MobiDB-lite"/>
    </source>
</evidence>
<keyword evidence="4" id="KW-0997">Cell inner membrane</keyword>
<evidence type="ECO:0000256" key="8">
    <source>
        <dbReference type="ARBA" id="ARBA00022989"/>
    </source>
</evidence>
<keyword evidence="8 14" id="KW-1133">Transmembrane helix</keyword>
<dbReference type="FunFam" id="3.40.50.300:FF:000032">
    <property type="entry name" value="Export ABC transporter ATP-binding protein"/>
    <property type="match status" value="1"/>
</dbReference>
<dbReference type="Pfam" id="PF02687">
    <property type="entry name" value="FtsX"/>
    <property type="match status" value="1"/>
</dbReference>
<dbReference type="Pfam" id="PF00005">
    <property type="entry name" value="ABC_tran"/>
    <property type="match status" value="1"/>
</dbReference>
<evidence type="ECO:0000256" key="3">
    <source>
        <dbReference type="ARBA" id="ARBA00022475"/>
    </source>
</evidence>
<dbReference type="PANTHER" id="PTHR30572:SF4">
    <property type="entry name" value="ABC TRANSPORTER PERMEASE YTRF"/>
    <property type="match status" value="1"/>
</dbReference>
<dbReference type="InterPro" id="IPR003439">
    <property type="entry name" value="ABC_transporter-like_ATP-bd"/>
</dbReference>
<dbReference type="InterPro" id="IPR050250">
    <property type="entry name" value="Macrolide_Exporter_MacB"/>
</dbReference>
<sequence length="649" mass="70289">MIELKDIHRTYRMGDTTVYALRGVSLTIEPGEFVAVMGPSGSGKSTLLYVIGLLDVPDSGSYRLFGREVARLGEDELAVLRREAIGFVFQQFNLLPRVAADENVAMPLLYSRHRLDLARADALLTQVGLRDRARHKPSELSGGQQQRVAIARALVNEPRIILADEPTGNLDTASQQEILAILRELNRRGITIVMVTHEEEVAREARRRIRIRDGVIQSDERTGAAPPPAPAAAAPPPAPERWRLGEIGEHLRQGLRALAANRVRTALSMLGILIGVAAVIAMLALGRGAQKAIESQLASLGSNMLMLRPGAIRVGGVAQEAGATTRLTIDDATDIREHIPGVGEAAPNVAGRVRVTFGNKNWNTLVRGTAPVYARMRASEPQIGRFFTDEENQRRALVALVGLTVVRQLFGDQNPVGEMIKLNKVNFQIIGVLPEKGATSFQDQDDVVVIPVLTAMHRLLGKDYVDYIDIETLSPADLQPVSAAVMQRMLARHRVPPLQQQDAFQIRNLADIQAAFTESSRTMSMLLAAIAAISLLVGGIGIMNIMLVSVTERTREVGLRKAVGARRRDILAQFLAEAVVVSVTGGVAGVAVGWLITQVMARLAGWSASISAGAVLLAFLFSAGIGILFGLYPARKAARLNPIEALRYE</sequence>
<dbReference type="SUPFAM" id="SSF52540">
    <property type="entry name" value="P-loop containing nucleoside triphosphate hydrolases"/>
    <property type="match status" value="1"/>
</dbReference>
<dbReference type="InterPro" id="IPR017911">
    <property type="entry name" value="MacB-like_ATP-bd"/>
</dbReference>
<dbReference type="InterPro" id="IPR017871">
    <property type="entry name" value="ABC_transporter-like_CS"/>
</dbReference>
<dbReference type="PROSITE" id="PS00211">
    <property type="entry name" value="ABC_TRANSPORTER_1"/>
    <property type="match status" value="1"/>
</dbReference>
<keyword evidence="6" id="KW-0547">Nucleotide-binding</keyword>
<comment type="similarity">
    <text evidence="12">Belongs to the ABC transporter superfamily. Macrolide exporter (TC 3.A.1.122) family.</text>
</comment>
<evidence type="ECO:0000313" key="16">
    <source>
        <dbReference type="EMBL" id="OGI52994.1"/>
    </source>
</evidence>
<accession>A0A1F6U6K2</accession>
<proteinExistence type="inferred from homology"/>
<dbReference type="PROSITE" id="PS50893">
    <property type="entry name" value="ABC_TRANSPORTER_2"/>
    <property type="match status" value="1"/>
</dbReference>
<dbReference type="Pfam" id="PF12704">
    <property type="entry name" value="MacB_PCD"/>
    <property type="match status" value="1"/>
</dbReference>
<reference evidence="16 17" key="1">
    <citation type="journal article" date="2016" name="Nat. Commun.">
        <title>Thousands of microbial genomes shed light on interconnected biogeochemical processes in an aquifer system.</title>
        <authorList>
            <person name="Anantharaman K."/>
            <person name="Brown C.T."/>
            <person name="Hug L.A."/>
            <person name="Sharon I."/>
            <person name="Castelle C.J."/>
            <person name="Probst A.J."/>
            <person name="Thomas B.C."/>
            <person name="Singh A."/>
            <person name="Wilkins M.J."/>
            <person name="Karaoz U."/>
            <person name="Brodie E.L."/>
            <person name="Williams K.H."/>
            <person name="Hubbard S.S."/>
            <person name="Banfield J.F."/>
        </authorList>
    </citation>
    <scope>NUCLEOTIDE SEQUENCE [LARGE SCALE GENOMIC DNA]</scope>
</reference>
<evidence type="ECO:0000256" key="2">
    <source>
        <dbReference type="ARBA" id="ARBA00022448"/>
    </source>
</evidence>
<dbReference type="SMART" id="SM00382">
    <property type="entry name" value="AAA"/>
    <property type="match status" value="1"/>
</dbReference>
<comment type="subcellular location">
    <subcellularLocation>
        <location evidence="1">Cell inner membrane</location>
        <topology evidence="1">Multi-pass membrane protein</topology>
    </subcellularLocation>
</comment>
<dbReference type="PANTHER" id="PTHR30572">
    <property type="entry name" value="MEMBRANE COMPONENT OF TRANSPORTER-RELATED"/>
    <property type="match status" value="1"/>
</dbReference>
<evidence type="ECO:0000256" key="9">
    <source>
        <dbReference type="ARBA" id="ARBA00023136"/>
    </source>
</evidence>
<evidence type="ECO:0000256" key="6">
    <source>
        <dbReference type="ARBA" id="ARBA00022741"/>
    </source>
</evidence>
<evidence type="ECO:0000256" key="10">
    <source>
        <dbReference type="ARBA" id="ARBA00023251"/>
    </source>
</evidence>
<evidence type="ECO:0000256" key="7">
    <source>
        <dbReference type="ARBA" id="ARBA00022840"/>
    </source>
</evidence>
<keyword evidence="7" id="KW-0067">ATP-binding</keyword>
<dbReference type="Proteomes" id="UP000179362">
    <property type="component" value="Unassembled WGS sequence"/>
</dbReference>
<feature type="transmembrane region" description="Helical" evidence="14">
    <location>
        <begin position="525"/>
        <end position="550"/>
    </location>
</feature>
<dbReference type="CDD" id="cd03255">
    <property type="entry name" value="ABC_MJ0796_LolCDE_FtsE"/>
    <property type="match status" value="1"/>
</dbReference>
<protein>
    <submittedName>
        <fullName evidence="16">MacB family efflux pump subunit</fullName>
    </submittedName>
</protein>
<dbReference type="EMBL" id="MFTA01000010">
    <property type="protein sequence ID" value="OGI52994.1"/>
    <property type="molecule type" value="Genomic_DNA"/>
</dbReference>
<feature type="compositionally biased region" description="Pro residues" evidence="13">
    <location>
        <begin position="225"/>
        <end position="237"/>
    </location>
</feature>
<feature type="domain" description="ABC transporter" evidence="15">
    <location>
        <begin position="2"/>
        <end position="238"/>
    </location>
</feature>
<gene>
    <name evidence="16" type="ORF">A3B81_01825</name>
</gene>
<dbReference type="InterPro" id="IPR003593">
    <property type="entry name" value="AAA+_ATPase"/>
</dbReference>
<comment type="caution">
    <text evidence="16">The sequence shown here is derived from an EMBL/GenBank/DDBJ whole genome shotgun (WGS) entry which is preliminary data.</text>
</comment>
<dbReference type="GO" id="GO:0016887">
    <property type="term" value="F:ATP hydrolysis activity"/>
    <property type="evidence" value="ECO:0007669"/>
    <property type="project" value="InterPro"/>
</dbReference>
<dbReference type="AlphaFoldDB" id="A0A1F6U6K2"/>
<dbReference type="Gene3D" id="3.40.50.300">
    <property type="entry name" value="P-loop containing nucleotide triphosphate hydrolases"/>
    <property type="match status" value="1"/>
</dbReference>
<feature type="transmembrane region" description="Helical" evidence="14">
    <location>
        <begin position="266"/>
        <end position="286"/>
    </location>
</feature>
<keyword evidence="10" id="KW-0046">Antibiotic resistance</keyword>
<keyword evidence="3" id="KW-1003">Cell membrane</keyword>
<feature type="transmembrane region" description="Helical" evidence="14">
    <location>
        <begin position="608"/>
        <end position="632"/>
    </location>
</feature>
<feature type="transmembrane region" description="Helical" evidence="14">
    <location>
        <begin position="570"/>
        <end position="596"/>
    </location>
</feature>
<dbReference type="InterPro" id="IPR027417">
    <property type="entry name" value="P-loop_NTPase"/>
</dbReference>
<evidence type="ECO:0000256" key="5">
    <source>
        <dbReference type="ARBA" id="ARBA00022692"/>
    </source>
</evidence>
<keyword evidence="2" id="KW-0813">Transport</keyword>